<evidence type="ECO:0000313" key="3">
    <source>
        <dbReference type="Proteomes" id="UP000184363"/>
    </source>
</evidence>
<dbReference type="RefSeq" id="WP_073455999.1">
    <property type="nucleotide sequence ID" value="NZ_CALGVN010000029.1"/>
</dbReference>
<protein>
    <recommendedName>
        <fullName evidence="4">PspA domain-containing protein</fullName>
    </recommendedName>
</protein>
<sequence>MSDPASEKPAEPADTEIVDAEVVAPDPDPAALLAEARAAQQSAVAPDYDERGVPTLDYVRAKIEGRVATAIGTTELTGETEQARALDEQLAERERRAREKLEELRRSLGG</sequence>
<name>A0A1M6QW80_PSETH</name>
<proteinExistence type="predicted"/>
<evidence type="ECO:0000313" key="2">
    <source>
        <dbReference type="EMBL" id="SHK24464.1"/>
    </source>
</evidence>
<evidence type="ECO:0008006" key="4">
    <source>
        <dbReference type="Google" id="ProtNLM"/>
    </source>
</evidence>
<dbReference type="EMBL" id="FRAP01000004">
    <property type="protein sequence ID" value="SHK24464.1"/>
    <property type="molecule type" value="Genomic_DNA"/>
</dbReference>
<reference evidence="2 3" key="1">
    <citation type="submission" date="2016-11" db="EMBL/GenBank/DDBJ databases">
        <authorList>
            <person name="Jaros S."/>
            <person name="Januszkiewicz K."/>
            <person name="Wedrychowicz H."/>
        </authorList>
    </citation>
    <scope>NUCLEOTIDE SEQUENCE [LARGE SCALE GENOMIC DNA]</scope>
    <source>
        <strain evidence="2 3">DSM 43832</strain>
    </source>
</reference>
<dbReference type="AlphaFoldDB" id="A0A1M6QW80"/>
<dbReference type="STRING" id="1848.SAMN05443637_10447"/>
<dbReference type="Proteomes" id="UP000184363">
    <property type="component" value="Unassembled WGS sequence"/>
</dbReference>
<keyword evidence="3" id="KW-1185">Reference proteome</keyword>
<feature type="coiled-coil region" evidence="1">
    <location>
        <begin position="76"/>
        <end position="107"/>
    </location>
</feature>
<gene>
    <name evidence="2" type="ORF">SAMN05443637_10447</name>
</gene>
<accession>A0A1M6QW80</accession>
<organism evidence="2 3">
    <name type="scientific">Pseudonocardia thermophila</name>
    <dbReference type="NCBI Taxonomy" id="1848"/>
    <lineage>
        <taxon>Bacteria</taxon>
        <taxon>Bacillati</taxon>
        <taxon>Actinomycetota</taxon>
        <taxon>Actinomycetes</taxon>
        <taxon>Pseudonocardiales</taxon>
        <taxon>Pseudonocardiaceae</taxon>
        <taxon>Pseudonocardia</taxon>
    </lineage>
</organism>
<evidence type="ECO:0000256" key="1">
    <source>
        <dbReference type="SAM" id="Coils"/>
    </source>
</evidence>
<keyword evidence="1" id="KW-0175">Coiled coil</keyword>